<evidence type="ECO:0000256" key="1">
    <source>
        <dbReference type="SAM" id="MobiDB-lite"/>
    </source>
</evidence>
<accession>A0ABQ5IVW2</accession>
<name>A0ABQ5IVW2_9ASTR</name>
<reference evidence="2" key="1">
    <citation type="journal article" date="2022" name="Int. J. Mol. Sci.">
        <title>Draft Genome of Tanacetum Coccineum: Genomic Comparison of Closely Related Tanacetum-Family Plants.</title>
        <authorList>
            <person name="Yamashiro T."/>
            <person name="Shiraishi A."/>
            <person name="Nakayama K."/>
            <person name="Satake H."/>
        </authorList>
    </citation>
    <scope>NUCLEOTIDE SEQUENCE</scope>
</reference>
<evidence type="ECO:0000313" key="2">
    <source>
        <dbReference type="EMBL" id="GJU03850.1"/>
    </source>
</evidence>
<feature type="compositionally biased region" description="Acidic residues" evidence="1">
    <location>
        <begin position="29"/>
        <end position="50"/>
    </location>
</feature>
<protein>
    <submittedName>
        <fullName evidence="2">Uncharacterized protein</fullName>
    </submittedName>
</protein>
<gene>
    <name evidence="2" type="ORF">Tco_1114188</name>
</gene>
<sequence>MANPFPPGHNAEIPEVEPIQPEPSHDMPDPDEVLSDVEEDPEEEPEEEPEFALVIKSDDLEQTRRLALKFLRNLFYVPFY</sequence>
<proteinExistence type="predicted"/>
<feature type="region of interest" description="Disordered" evidence="1">
    <location>
        <begin position="1"/>
        <end position="51"/>
    </location>
</feature>
<keyword evidence="3" id="KW-1185">Reference proteome</keyword>
<organism evidence="2 3">
    <name type="scientific">Tanacetum coccineum</name>
    <dbReference type="NCBI Taxonomy" id="301880"/>
    <lineage>
        <taxon>Eukaryota</taxon>
        <taxon>Viridiplantae</taxon>
        <taxon>Streptophyta</taxon>
        <taxon>Embryophyta</taxon>
        <taxon>Tracheophyta</taxon>
        <taxon>Spermatophyta</taxon>
        <taxon>Magnoliopsida</taxon>
        <taxon>eudicotyledons</taxon>
        <taxon>Gunneridae</taxon>
        <taxon>Pentapetalae</taxon>
        <taxon>asterids</taxon>
        <taxon>campanulids</taxon>
        <taxon>Asterales</taxon>
        <taxon>Asteraceae</taxon>
        <taxon>Asteroideae</taxon>
        <taxon>Anthemideae</taxon>
        <taxon>Anthemidinae</taxon>
        <taxon>Tanacetum</taxon>
    </lineage>
</organism>
<comment type="caution">
    <text evidence="2">The sequence shown here is derived from an EMBL/GenBank/DDBJ whole genome shotgun (WGS) entry which is preliminary data.</text>
</comment>
<dbReference type="Proteomes" id="UP001151760">
    <property type="component" value="Unassembled WGS sequence"/>
</dbReference>
<evidence type="ECO:0000313" key="3">
    <source>
        <dbReference type="Proteomes" id="UP001151760"/>
    </source>
</evidence>
<dbReference type="EMBL" id="BQNB010021193">
    <property type="protein sequence ID" value="GJU03850.1"/>
    <property type="molecule type" value="Genomic_DNA"/>
</dbReference>
<reference evidence="2" key="2">
    <citation type="submission" date="2022-01" db="EMBL/GenBank/DDBJ databases">
        <authorList>
            <person name="Yamashiro T."/>
            <person name="Shiraishi A."/>
            <person name="Satake H."/>
            <person name="Nakayama K."/>
        </authorList>
    </citation>
    <scope>NUCLEOTIDE SEQUENCE</scope>
</reference>